<dbReference type="PROSITE" id="PS00683">
    <property type="entry name" value="RHODANESE_2"/>
    <property type="match status" value="1"/>
</dbReference>
<dbReference type="InterPro" id="IPR001307">
    <property type="entry name" value="Thiosulphate_STrfase_CS"/>
</dbReference>
<keyword evidence="6" id="KW-1185">Reference proteome</keyword>
<dbReference type="PANTHER" id="PTHR11364">
    <property type="entry name" value="THIOSULFATE SULFERTANSFERASE"/>
    <property type="match status" value="1"/>
</dbReference>
<comment type="caution">
    <text evidence="5">The sequence shown here is derived from an EMBL/GenBank/DDBJ whole genome shotgun (WGS) entry which is preliminary data.</text>
</comment>
<organism evidence="5 6">
    <name type="scientific">Maricaulis virginensis</name>
    <dbReference type="NCBI Taxonomy" id="144022"/>
    <lineage>
        <taxon>Bacteria</taxon>
        <taxon>Pseudomonadati</taxon>
        <taxon>Pseudomonadota</taxon>
        <taxon>Alphaproteobacteria</taxon>
        <taxon>Maricaulales</taxon>
        <taxon>Maricaulaceae</taxon>
        <taxon>Maricaulis</taxon>
    </lineage>
</organism>
<dbReference type="Gene3D" id="3.40.250.10">
    <property type="entry name" value="Rhodanese-like domain"/>
    <property type="match status" value="2"/>
</dbReference>
<feature type="domain" description="Rhodanese" evidence="4">
    <location>
        <begin position="160"/>
        <end position="270"/>
    </location>
</feature>
<dbReference type="PROSITE" id="PS50206">
    <property type="entry name" value="RHODANESE_3"/>
    <property type="match status" value="2"/>
</dbReference>
<dbReference type="GO" id="GO:0004792">
    <property type="term" value="F:thiosulfate-cyanide sulfurtransferase activity"/>
    <property type="evidence" value="ECO:0007669"/>
    <property type="project" value="InterPro"/>
</dbReference>
<dbReference type="InterPro" id="IPR045078">
    <property type="entry name" value="TST/MPST-like"/>
</dbReference>
<dbReference type="FunFam" id="3.40.250.10:FF:000001">
    <property type="entry name" value="Sulfurtransferase"/>
    <property type="match status" value="1"/>
</dbReference>
<evidence type="ECO:0000256" key="2">
    <source>
        <dbReference type="ARBA" id="ARBA00022737"/>
    </source>
</evidence>
<reference evidence="5" key="2">
    <citation type="submission" date="2023-01" db="EMBL/GenBank/DDBJ databases">
        <authorList>
            <person name="Sun Q."/>
            <person name="Evtushenko L."/>
        </authorList>
    </citation>
    <scope>NUCLEOTIDE SEQUENCE</scope>
    <source>
        <strain evidence="5">VKM B-1513</strain>
    </source>
</reference>
<dbReference type="InterPro" id="IPR036873">
    <property type="entry name" value="Rhodanese-like_dom_sf"/>
</dbReference>
<dbReference type="PANTHER" id="PTHR11364:SF27">
    <property type="entry name" value="SULFURTRANSFERASE"/>
    <property type="match status" value="1"/>
</dbReference>
<dbReference type="Proteomes" id="UP001143486">
    <property type="component" value="Unassembled WGS sequence"/>
</dbReference>
<dbReference type="EMBL" id="BSFE01000004">
    <property type="protein sequence ID" value="GLK52205.1"/>
    <property type="molecule type" value="Genomic_DNA"/>
</dbReference>
<reference evidence="5" key="1">
    <citation type="journal article" date="2014" name="Int. J. Syst. Evol. Microbiol.">
        <title>Complete genome sequence of Corynebacterium casei LMG S-19264T (=DSM 44701T), isolated from a smear-ripened cheese.</title>
        <authorList>
            <consortium name="US DOE Joint Genome Institute (JGI-PGF)"/>
            <person name="Walter F."/>
            <person name="Albersmeier A."/>
            <person name="Kalinowski J."/>
            <person name="Ruckert C."/>
        </authorList>
    </citation>
    <scope>NUCLEOTIDE SEQUENCE</scope>
    <source>
        <strain evidence="5">VKM B-1513</strain>
    </source>
</reference>
<evidence type="ECO:0000259" key="4">
    <source>
        <dbReference type="PROSITE" id="PS50206"/>
    </source>
</evidence>
<keyword evidence="2" id="KW-0677">Repeat</keyword>
<evidence type="ECO:0000313" key="6">
    <source>
        <dbReference type="Proteomes" id="UP001143486"/>
    </source>
</evidence>
<feature type="domain" description="Rhodanese" evidence="4">
    <location>
        <begin position="16"/>
        <end position="129"/>
    </location>
</feature>
<accession>A0A9W6IN33</accession>
<dbReference type="RefSeq" id="WP_271186574.1">
    <property type="nucleotide sequence ID" value="NZ_BSFE01000004.1"/>
</dbReference>
<dbReference type="CDD" id="cd01449">
    <property type="entry name" value="TST_Repeat_2"/>
    <property type="match status" value="1"/>
</dbReference>
<proteinExistence type="predicted"/>
<keyword evidence="1 3" id="KW-0808">Transferase</keyword>
<dbReference type="CDD" id="cd01448">
    <property type="entry name" value="TST_Repeat_1"/>
    <property type="match status" value="1"/>
</dbReference>
<dbReference type="SMART" id="SM00450">
    <property type="entry name" value="RHOD"/>
    <property type="match status" value="2"/>
</dbReference>
<gene>
    <name evidence="5" type="ORF">GCM10017621_17130</name>
</gene>
<dbReference type="AlphaFoldDB" id="A0A9W6IN33"/>
<dbReference type="SUPFAM" id="SSF52821">
    <property type="entry name" value="Rhodanese/Cell cycle control phosphatase"/>
    <property type="match status" value="2"/>
</dbReference>
<sequence>MTDPVISVADALGRHGAAGTVFLDATWTFEGGPQPRVAGCIPGARQIDIDTVKDEASPLPHMLPPPDVFERHARALGINRDSELIVYDRMGLFSAARVWWMFRAMGHDSVRVLDGGLPLWLTAGGPVENGPAGDWPQGDFTADFQPHRLAGREDVLDAVTSGAHQVLDARPAARFAGSAAEPRPGMRSGHMPGALNLPFVQLLNERGELAGHPDHFRAAGLRDDTPVITTCGSGVTACILALGLERLGRTAAVYDGSWAEWGSRDDTPIEAGRD</sequence>
<dbReference type="Pfam" id="PF00581">
    <property type="entry name" value="Rhodanese"/>
    <property type="match status" value="2"/>
</dbReference>
<protein>
    <recommendedName>
        <fullName evidence="3">Sulfurtransferase</fullName>
    </recommendedName>
</protein>
<evidence type="ECO:0000313" key="5">
    <source>
        <dbReference type="EMBL" id="GLK52205.1"/>
    </source>
</evidence>
<name>A0A9W6IN33_9PROT</name>
<dbReference type="InterPro" id="IPR001763">
    <property type="entry name" value="Rhodanese-like_dom"/>
</dbReference>
<evidence type="ECO:0000256" key="1">
    <source>
        <dbReference type="ARBA" id="ARBA00022679"/>
    </source>
</evidence>
<evidence type="ECO:0000256" key="3">
    <source>
        <dbReference type="RuleBase" id="RU000507"/>
    </source>
</evidence>